<dbReference type="EMBL" id="JAMDMJ010000011">
    <property type="protein sequence ID" value="MCY9596179.1"/>
    <property type="molecule type" value="Genomic_DNA"/>
</dbReference>
<evidence type="ECO:0000313" key="19">
    <source>
        <dbReference type="Proteomes" id="UP000288943"/>
    </source>
</evidence>
<dbReference type="EC" id="2.7.13.3" evidence="3"/>
<dbReference type="PROSITE" id="PS50109">
    <property type="entry name" value="HIS_KIN"/>
    <property type="match status" value="1"/>
</dbReference>
<dbReference type="PRINTS" id="PR00344">
    <property type="entry name" value="BCTRLSENSOR"/>
</dbReference>
<sequence>MKTNWSRALLYSLGSSLIVLLLIFLLGRTLFYSYLSERISLENILIWINYRIGYPDAYIQAGLIIFLLFFIYFFRLEQRHRDKRTLAQIIENMQKITDGDFNHRVPAGGSGELGQLAVHVNRLVDRLKLSLEEERQAEQAKNDLITNVSHDLRTPLTSITGYLGLVDQDRYRDEVELRHYIGMAYEESQRLNQLVQDLFEYTRLRNKEMKLQLVKIDLVEMLHQIFSAFQLQLKEADMDTRMTFEQPRLYVLADGNKLRRVFENLITNAIKYGHDGAFLDVTGRVEGSEIVLSLTNYGESIPAPDLPRIFERFYRVEKSRTKHLGGSGIGLAIAKQIIDLHGGTIEAYSDPEETVFTVRLRALNPDNPPPSSVRSGSF</sequence>
<name>A0A410WUR1_9BACL</name>
<dbReference type="SUPFAM" id="SSF47384">
    <property type="entry name" value="Homodimeric domain of signal transducing histidine kinase"/>
    <property type="match status" value="1"/>
</dbReference>
<dbReference type="InterPro" id="IPR036890">
    <property type="entry name" value="HATPase_C_sf"/>
</dbReference>
<dbReference type="OrthoDB" id="9792991at2"/>
<evidence type="ECO:0000313" key="20">
    <source>
        <dbReference type="Proteomes" id="UP001527202"/>
    </source>
</evidence>
<evidence type="ECO:0000259" key="15">
    <source>
        <dbReference type="PROSITE" id="PS50109"/>
    </source>
</evidence>
<accession>A0A410WUR1</accession>
<dbReference type="CDD" id="cd06225">
    <property type="entry name" value="HAMP"/>
    <property type="match status" value="1"/>
</dbReference>
<gene>
    <name evidence="17" type="ORF">M5X16_10370</name>
    <name evidence="18" type="ORF">PC41400_10620</name>
</gene>
<evidence type="ECO:0000256" key="4">
    <source>
        <dbReference type="ARBA" id="ARBA00022475"/>
    </source>
</evidence>
<feature type="domain" description="HAMP" evidence="16">
    <location>
        <begin position="80"/>
        <end position="132"/>
    </location>
</feature>
<dbReference type="PROSITE" id="PS50885">
    <property type="entry name" value="HAMP"/>
    <property type="match status" value="1"/>
</dbReference>
<evidence type="ECO:0000256" key="8">
    <source>
        <dbReference type="ARBA" id="ARBA00022741"/>
    </source>
</evidence>
<feature type="domain" description="Histidine kinase" evidence="15">
    <location>
        <begin position="147"/>
        <end position="364"/>
    </location>
</feature>
<evidence type="ECO:0000256" key="12">
    <source>
        <dbReference type="ARBA" id="ARBA00023012"/>
    </source>
</evidence>
<evidence type="ECO:0000256" key="3">
    <source>
        <dbReference type="ARBA" id="ARBA00012438"/>
    </source>
</evidence>
<keyword evidence="20" id="KW-1185">Reference proteome</keyword>
<dbReference type="GeneID" id="95375259"/>
<dbReference type="Proteomes" id="UP001527202">
    <property type="component" value="Unassembled WGS sequence"/>
</dbReference>
<dbReference type="Gene3D" id="3.30.565.10">
    <property type="entry name" value="Histidine kinase-like ATPase, C-terminal domain"/>
    <property type="match status" value="1"/>
</dbReference>
<dbReference type="InterPro" id="IPR036097">
    <property type="entry name" value="HisK_dim/P_sf"/>
</dbReference>
<feature type="transmembrane region" description="Helical" evidence="14">
    <location>
        <begin position="57"/>
        <end position="74"/>
    </location>
</feature>
<keyword evidence="9" id="KW-0418">Kinase</keyword>
<dbReference type="FunFam" id="3.30.565.10:FF:000013">
    <property type="entry name" value="Two-component sensor histidine kinase"/>
    <property type="match status" value="1"/>
</dbReference>
<dbReference type="SMART" id="SM00387">
    <property type="entry name" value="HATPase_c"/>
    <property type="match status" value="1"/>
</dbReference>
<reference evidence="17 20" key="2">
    <citation type="submission" date="2022-05" db="EMBL/GenBank/DDBJ databases">
        <title>Genome Sequencing of Bee-Associated Microbes.</title>
        <authorList>
            <person name="Dunlap C."/>
        </authorList>
    </citation>
    <scope>NUCLEOTIDE SEQUENCE [LARGE SCALE GENOMIC DNA]</scope>
    <source>
        <strain evidence="17 20">NRRL B-23120</strain>
    </source>
</reference>
<dbReference type="Pfam" id="PF02518">
    <property type="entry name" value="HATPase_c"/>
    <property type="match status" value="1"/>
</dbReference>
<dbReference type="Proteomes" id="UP000288943">
    <property type="component" value="Chromosome"/>
</dbReference>
<evidence type="ECO:0000256" key="1">
    <source>
        <dbReference type="ARBA" id="ARBA00000085"/>
    </source>
</evidence>
<dbReference type="Gene3D" id="6.10.340.10">
    <property type="match status" value="1"/>
</dbReference>
<keyword evidence="7 14" id="KW-0812">Transmembrane</keyword>
<dbReference type="InterPro" id="IPR050398">
    <property type="entry name" value="HssS/ArlS-like"/>
</dbReference>
<dbReference type="SMART" id="SM00388">
    <property type="entry name" value="HisKA"/>
    <property type="match status" value="1"/>
</dbReference>
<feature type="transmembrane region" description="Helical" evidence="14">
    <location>
        <begin position="9"/>
        <end position="31"/>
    </location>
</feature>
<evidence type="ECO:0000256" key="10">
    <source>
        <dbReference type="ARBA" id="ARBA00022840"/>
    </source>
</evidence>
<dbReference type="Pfam" id="PF00512">
    <property type="entry name" value="HisKA"/>
    <property type="match status" value="1"/>
</dbReference>
<dbReference type="InterPro" id="IPR004358">
    <property type="entry name" value="Sig_transdc_His_kin-like_C"/>
</dbReference>
<dbReference type="SUPFAM" id="SSF55874">
    <property type="entry name" value="ATPase domain of HSP90 chaperone/DNA topoisomerase II/histidine kinase"/>
    <property type="match status" value="1"/>
</dbReference>
<comment type="catalytic activity">
    <reaction evidence="1">
        <text>ATP + protein L-histidine = ADP + protein N-phospho-L-histidine.</text>
        <dbReference type="EC" id="2.7.13.3"/>
    </reaction>
</comment>
<dbReference type="SUPFAM" id="SSF158472">
    <property type="entry name" value="HAMP domain-like"/>
    <property type="match status" value="1"/>
</dbReference>
<evidence type="ECO:0000256" key="5">
    <source>
        <dbReference type="ARBA" id="ARBA00022553"/>
    </source>
</evidence>
<keyword evidence="4" id="KW-1003">Cell membrane</keyword>
<dbReference type="PANTHER" id="PTHR45528:SF1">
    <property type="entry name" value="SENSOR HISTIDINE KINASE CPXA"/>
    <property type="match status" value="1"/>
</dbReference>
<evidence type="ECO:0000256" key="13">
    <source>
        <dbReference type="ARBA" id="ARBA00023136"/>
    </source>
</evidence>
<dbReference type="GO" id="GO:0005886">
    <property type="term" value="C:plasma membrane"/>
    <property type="evidence" value="ECO:0007669"/>
    <property type="project" value="UniProtKB-SubCell"/>
</dbReference>
<comment type="subcellular location">
    <subcellularLocation>
        <location evidence="2">Cell membrane</location>
        <topology evidence="2">Multi-pass membrane protein</topology>
    </subcellularLocation>
</comment>
<keyword evidence="6" id="KW-0808">Transferase</keyword>
<dbReference type="RefSeq" id="WP_042228780.1">
    <property type="nucleotide sequence ID" value="NZ_CP026520.1"/>
</dbReference>
<dbReference type="CDD" id="cd00075">
    <property type="entry name" value="HATPase"/>
    <property type="match status" value="1"/>
</dbReference>
<dbReference type="EMBL" id="CP026520">
    <property type="protein sequence ID" value="QAV18092.1"/>
    <property type="molecule type" value="Genomic_DNA"/>
</dbReference>
<dbReference type="Gene3D" id="1.10.287.130">
    <property type="match status" value="1"/>
</dbReference>
<dbReference type="KEGG" id="pchi:PC41400_10620"/>
<dbReference type="InterPro" id="IPR005467">
    <property type="entry name" value="His_kinase_dom"/>
</dbReference>
<evidence type="ECO:0000256" key="11">
    <source>
        <dbReference type="ARBA" id="ARBA00022989"/>
    </source>
</evidence>
<protein>
    <recommendedName>
        <fullName evidence="3">histidine kinase</fullName>
        <ecNumber evidence="3">2.7.13.3</ecNumber>
    </recommendedName>
</protein>
<dbReference type="InterPro" id="IPR003660">
    <property type="entry name" value="HAMP_dom"/>
</dbReference>
<evidence type="ECO:0000256" key="9">
    <source>
        <dbReference type="ARBA" id="ARBA00022777"/>
    </source>
</evidence>
<dbReference type="FunFam" id="1.10.287.130:FF:000008">
    <property type="entry name" value="Two-component sensor histidine kinase"/>
    <property type="match status" value="1"/>
</dbReference>
<dbReference type="InterPro" id="IPR003661">
    <property type="entry name" value="HisK_dim/P_dom"/>
</dbReference>
<keyword evidence="11 14" id="KW-1133">Transmembrane helix</keyword>
<evidence type="ECO:0000313" key="18">
    <source>
        <dbReference type="EMBL" id="QAV18092.1"/>
    </source>
</evidence>
<dbReference type="PANTHER" id="PTHR45528">
    <property type="entry name" value="SENSOR HISTIDINE KINASE CPXA"/>
    <property type="match status" value="1"/>
</dbReference>
<evidence type="ECO:0000259" key="16">
    <source>
        <dbReference type="PROSITE" id="PS50885"/>
    </source>
</evidence>
<reference evidence="18 19" key="1">
    <citation type="submission" date="2018-01" db="EMBL/GenBank/DDBJ databases">
        <title>The whole genome sequencing and assembly of Paenibacillus chitinolyticus KCCM 41400 strain.</title>
        <authorList>
            <person name="Kim J.-Y."/>
            <person name="Park M.-K."/>
            <person name="Lee Y.-J."/>
            <person name="Yi H."/>
            <person name="Bahn Y.-S."/>
            <person name="Kim J.F."/>
            <person name="Lee D.-W."/>
        </authorList>
    </citation>
    <scope>NUCLEOTIDE SEQUENCE [LARGE SCALE GENOMIC DNA]</scope>
    <source>
        <strain evidence="18 19">KCCM 41400</strain>
    </source>
</reference>
<evidence type="ECO:0000256" key="7">
    <source>
        <dbReference type="ARBA" id="ARBA00022692"/>
    </source>
</evidence>
<dbReference type="Pfam" id="PF00672">
    <property type="entry name" value="HAMP"/>
    <property type="match status" value="1"/>
</dbReference>
<dbReference type="GO" id="GO:0000155">
    <property type="term" value="F:phosphorelay sensor kinase activity"/>
    <property type="evidence" value="ECO:0007669"/>
    <property type="project" value="InterPro"/>
</dbReference>
<evidence type="ECO:0000256" key="2">
    <source>
        <dbReference type="ARBA" id="ARBA00004651"/>
    </source>
</evidence>
<keyword evidence="8" id="KW-0547">Nucleotide-binding</keyword>
<evidence type="ECO:0000256" key="6">
    <source>
        <dbReference type="ARBA" id="ARBA00022679"/>
    </source>
</evidence>
<dbReference type="CDD" id="cd00082">
    <property type="entry name" value="HisKA"/>
    <property type="match status" value="1"/>
</dbReference>
<keyword evidence="12" id="KW-0902">Two-component regulatory system</keyword>
<keyword evidence="5" id="KW-0597">Phosphoprotein</keyword>
<keyword evidence="10 17" id="KW-0067">ATP-binding</keyword>
<proteinExistence type="predicted"/>
<dbReference type="GO" id="GO:0005524">
    <property type="term" value="F:ATP binding"/>
    <property type="evidence" value="ECO:0007669"/>
    <property type="project" value="UniProtKB-KW"/>
</dbReference>
<dbReference type="AlphaFoldDB" id="A0A410WUR1"/>
<dbReference type="SMART" id="SM00304">
    <property type="entry name" value="HAMP"/>
    <property type="match status" value="1"/>
</dbReference>
<dbReference type="InterPro" id="IPR003594">
    <property type="entry name" value="HATPase_dom"/>
</dbReference>
<keyword evidence="13 14" id="KW-0472">Membrane</keyword>
<evidence type="ECO:0000256" key="14">
    <source>
        <dbReference type="SAM" id="Phobius"/>
    </source>
</evidence>
<organism evidence="18 19">
    <name type="scientific">Paenibacillus chitinolyticus</name>
    <dbReference type="NCBI Taxonomy" id="79263"/>
    <lineage>
        <taxon>Bacteria</taxon>
        <taxon>Bacillati</taxon>
        <taxon>Bacillota</taxon>
        <taxon>Bacilli</taxon>
        <taxon>Bacillales</taxon>
        <taxon>Paenibacillaceae</taxon>
        <taxon>Paenibacillus</taxon>
    </lineage>
</organism>
<evidence type="ECO:0000313" key="17">
    <source>
        <dbReference type="EMBL" id="MCY9596179.1"/>
    </source>
</evidence>